<accession>A0A845AZD0</accession>
<keyword evidence="2" id="KW-1185">Reference proteome</keyword>
<dbReference type="SUPFAM" id="SSF46458">
    <property type="entry name" value="Globin-like"/>
    <property type="match status" value="1"/>
</dbReference>
<dbReference type="InterPro" id="IPR009050">
    <property type="entry name" value="Globin-like_sf"/>
</dbReference>
<dbReference type="RefSeq" id="WP_160779481.1">
    <property type="nucleotide sequence ID" value="NZ_BAAAZF010000001.1"/>
</dbReference>
<evidence type="ECO:0008006" key="3">
    <source>
        <dbReference type="Google" id="ProtNLM"/>
    </source>
</evidence>
<protein>
    <recommendedName>
        <fullName evidence="3">Globin</fullName>
    </recommendedName>
</protein>
<dbReference type="OrthoDB" id="7508949at2"/>
<reference evidence="1 2" key="1">
    <citation type="submission" date="2019-12" db="EMBL/GenBank/DDBJ databases">
        <title>Genomic-based taxomic classification of the family Erythrobacteraceae.</title>
        <authorList>
            <person name="Xu L."/>
        </authorList>
    </citation>
    <scope>NUCLEOTIDE SEQUENCE [LARGE SCALE GENOMIC DNA]</scope>
    <source>
        <strain evidence="1 2">JCM 16677</strain>
    </source>
</reference>
<dbReference type="Proteomes" id="UP000446786">
    <property type="component" value="Unassembled WGS sequence"/>
</dbReference>
<organism evidence="1 2">
    <name type="scientific">Parerythrobacter jejuensis</name>
    <dbReference type="NCBI Taxonomy" id="795812"/>
    <lineage>
        <taxon>Bacteria</taxon>
        <taxon>Pseudomonadati</taxon>
        <taxon>Pseudomonadota</taxon>
        <taxon>Alphaproteobacteria</taxon>
        <taxon>Sphingomonadales</taxon>
        <taxon>Erythrobacteraceae</taxon>
        <taxon>Parerythrobacter</taxon>
    </lineage>
</organism>
<dbReference type="EMBL" id="WTYE01000001">
    <property type="protein sequence ID" value="MXP32108.1"/>
    <property type="molecule type" value="Genomic_DNA"/>
</dbReference>
<dbReference type="AlphaFoldDB" id="A0A845AZD0"/>
<proteinExistence type="predicted"/>
<comment type="caution">
    <text evidence="1">The sequence shown here is derived from an EMBL/GenBank/DDBJ whole genome shotgun (WGS) entry which is preliminary data.</text>
</comment>
<sequence length="155" mass="17662">MSNRPAIAETSMERLAELRGDITKDVLEIYYRRFPDARESFRVHGLGDVAELEGRMVTTTAFNLLTWAQDRPVAMIEQGTTIVHHHDTLLVGPQWYLGMIDAVLEVLFETIPTSATEERALWFRVRAEIADFIDSVRPEFWRPDKDGALPPFSGS</sequence>
<evidence type="ECO:0000313" key="2">
    <source>
        <dbReference type="Proteomes" id="UP000446786"/>
    </source>
</evidence>
<gene>
    <name evidence="1" type="ORF">GRI94_09775</name>
</gene>
<name>A0A845AZD0_9SPHN</name>
<evidence type="ECO:0000313" key="1">
    <source>
        <dbReference type="EMBL" id="MXP32108.1"/>
    </source>
</evidence>